<name>A0A7H1NU25_9PROT</name>
<dbReference type="KEGG" id="ebla:JGUZn3_20820"/>
<evidence type="ECO:0000256" key="1">
    <source>
        <dbReference type="SAM" id="Phobius"/>
    </source>
</evidence>
<feature type="transmembrane region" description="Helical" evidence="1">
    <location>
        <begin position="112"/>
        <end position="132"/>
    </location>
</feature>
<feature type="transmembrane region" description="Helical" evidence="1">
    <location>
        <begin position="20"/>
        <end position="39"/>
    </location>
</feature>
<dbReference type="AlphaFoldDB" id="A0A7H1NU25"/>
<dbReference type="Proteomes" id="UP000516349">
    <property type="component" value="Chromosome"/>
</dbReference>
<dbReference type="EMBL" id="CP060244">
    <property type="protein sequence ID" value="QNT79285.1"/>
    <property type="molecule type" value="Genomic_DNA"/>
</dbReference>
<keyword evidence="1" id="KW-0812">Transmembrane</keyword>
<keyword evidence="1" id="KW-0472">Membrane</keyword>
<keyword evidence="1" id="KW-1133">Transmembrane helix</keyword>
<proteinExistence type="predicted"/>
<accession>A0A7H1NU25</accession>
<keyword evidence="3" id="KW-1185">Reference proteome</keyword>
<reference evidence="2 3" key="1">
    <citation type="submission" date="2020-08" db="EMBL/GenBank/DDBJ databases">
        <title>Complete genome sequence of Entomobacter blattae G55GP.</title>
        <authorList>
            <person name="Poehlein A."/>
            <person name="Guzman J."/>
            <person name="Daniel R."/>
            <person name="Vilcinskas A."/>
        </authorList>
    </citation>
    <scope>NUCLEOTIDE SEQUENCE [LARGE SCALE GENOMIC DNA]</scope>
    <source>
        <strain evidence="2 3">G55GP</strain>
    </source>
</reference>
<dbReference type="RefSeq" id="WP_203413461.1">
    <property type="nucleotide sequence ID" value="NZ_CP060244.1"/>
</dbReference>
<feature type="transmembrane region" description="Helical" evidence="1">
    <location>
        <begin position="59"/>
        <end position="78"/>
    </location>
</feature>
<protein>
    <submittedName>
        <fullName evidence="2">Uncharacterized protein</fullName>
    </submittedName>
</protein>
<organism evidence="2 3">
    <name type="scientific">Entomobacter blattae</name>
    <dbReference type="NCBI Taxonomy" id="2762277"/>
    <lineage>
        <taxon>Bacteria</taxon>
        <taxon>Pseudomonadati</taxon>
        <taxon>Pseudomonadota</taxon>
        <taxon>Alphaproteobacteria</taxon>
        <taxon>Acetobacterales</taxon>
        <taxon>Acetobacteraceae</taxon>
        <taxon>Entomobacter</taxon>
    </lineage>
</organism>
<evidence type="ECO:0000313" key="2">
    <source>
        <dbReference type="EMBL" id="QNT79285.1"/>
    </source>
</evidence>
<sequence length="135" mass="15214">MLSYFKTYQQNLFRKEHWYAEFWGALTLILYGLSAFGDTPNPNFEWPPDLGFTHVLPDTVWKVLIFATGILQLASLGTNSRLFRGFCAFMAGWLYGWITLNIYIYGYGLHPGLSLGIGFIGVNAFAVSRCVAGLK</sequence>
<feature type="transmembrane region" description="Helical" evidence="1">
    <location>
        <begin position="85"/>
        <end position="106"/>
    </location>
</feature>
<evidence type="ECO:0000313" key="3">
    <source>
        <dbReference type="Proteomes" id="UP000516349"/>
    </source>
</evidence>
<gene>
    <name evidence="2" type="ORF">JGUZn3_20820</name>
</gene>